<feature type="region of interest" description="Disordered" evidence="2">
    <location>
        <begin position="1"/>
        <end position="56"/>
    </location>
</feature>
<feature type="compositionally biased region" description="Basic and acidic residues" evidence="2">
    <location>
        <begin position="36"/>
        <end position="53"/>
    </location>
</feature>
<feature type="compositionally biased region" description="Acidic residues" evidence="2">
    <location>
        <begin position="25"/>
        <end position="35"/>
    </location>
</feature>
<proteinExistence type="predicted"/>
<dbReference type="Gene3D" id="3.60.10.10">
    <property type="entry name" value="Endonuclease/exonuclease/phosphatase"/>
    <property type="match status" value="1"/>
</dbReference>
<sequence>MNNTKKTAQDSRWHNRFAPLYQDDGNTDSEAEIESDSSKEENKNQKEGKKQKDTPYSSTWQCVKSRGICKEDYNKLIEELKKQNIKFHIYTNKTEKRTYVVRGLYDIEDTTEIKEELEKVGIQVANIGILKGTVRTLLMITIKGTTNINQLQQQVQYLNYTKIKWEYYINPACLKCAGEHLTKDCKKPRTEPAKCVNCGGDHPANATICKKDIEITKDCWAAKSTKLVGGSIQNIAHLASGIDESSSQPDISDLMSLTSEIERLNSQINIKRMLENFMNRLRICTWNANGIRNKKGDLIDFLSKFKIDIMLINETKLSTKDVFAIRNYNIERVSRDNIAGGVALLVKNTVAYKSIKRITNNKIEHVSIKLGTNVHIIAVYNRPANWLTSSNINSLMNIGHKVLLVGDLNARHKAWNCHINNKNGRTLYNYIQRTTCSVLYTGEPTLYPDNGGAPTIDLIINNRVNCINEPIVINELNSDHLPVLFELNGIEKSVTNRKVYTSIDEEVSKLTENIKQATRQIAEIVTLKRREDRLPEEIIAAIKDRNRHRRLWLRIREPRLKDICKYKTNRIKQAIIEYKNKVCREKLQRLNTHDKTLWKATKIFKKKYSPIPILENNNREAYTDRDKAEMFANIAEDVQNYLDEDTYLNEDTSDTRKSEKYLTTSAELKQMIKYLLSHKAPGDQIQNIVLKDLSRKTIAQLMYIINAIIKLQYFPQSWKIAKVIPILKPGKPSSKPSS</sequence>
<dbReference type="InterPro" id="IPR036691">
    <property type="entry name" value="Endo/exonu/phosph_ase_sf"/>
</dbReference>
<evidence type="ECO:0000313" key="5">
    <source>
        <dbReference type="Proteomes" id="UP001258017"/>
    </source>
</evidence>
<dbReference type="Pfam" id="PF14529">
    <property type="entry name" value="Exo_endo_phos_2"/>
    <property type="match status" value="1"/>
</dbReference>
<feature type="domain" description="Endonuclease/exonuclease/phosphatase" evidence="3">
    <location>
        <begin position="375"/>
        <end position="483"/>
    </location>
</feature>
<dbReference type="EMBL" id="JAIFRP010004412">
    <property type="protein sequence ID" value="KAK2575625.1"/>
    <property type="molecule type" value="Genomic_DNA"/>
</dbReference>
<dbReference type="PANTHER" id="PTHR33273:SF4">
    <property type="entry name" value="ENDONUCLEASE_EXONUCLEASE_PHOSPHATASE DOMAIN-CONTAINING PROTEIN"/>
    <property type="match status" value="1"/>
</dbReference>
<dbReference type="PANTHER" id="PTHR33273">
    <property type="entry name" value="DOMAIN-CONTAINING PROTEIN, PUTATIVE-RELATED"/>
    <property type="match status" value="1"/>
</dbReference>
<name>A0AAD9R9M4_9HYME</name>
<dbReference type="SUPFAM" id="SSF56219">
    <property type="entry name" value="DNase I-like"/>
    <property type="match status" value="1"/>
</dbReference>
<dbReference type="AlphaFoldDB" id="A0AAD9R9M4"/>
<keyword evidence="5" id="KW-1185">Reference proteome</keyword>
<evidence type="ECO:0000313" key="4">
    <source>
        <dbReference type="EMBL" id="KAK2575625.1"/>
    </source>
</evidence>
<comment type="caution">
    <text evidence="4">The sequence shown here is derived from an EMBL/GenBank/DDBJ whole genome shotgun (WGS) entry which is preliminary data.</text>
</comment>
<reference evidence="4" key="1">
    <citation type="submission" date="2021-08" db="EMBL/GenBank/DDBJ databases">
        <authorList>
            <person name="Misof B."/>
            <person name="Oliver O."/>
            <person name="Podsiadlowski L."/>
            <person name="Donath A."/>
            <person name="Peters R."/>
            <person name="Mayer C."/>
            <person name="Rust J."/>
            <person name="Gunkel S."/>
            <person name="Lesny P."/>
            <person name="Martin S."/>
            <person name="Oeyen J.P."/>
            <person name="Petersen M."/>
            <person name="Panagiotis P."/>
            <person name="Wilbrandt J."/>
            <person name="Tanja T."/>
        </authorList>
    </citation>
    <scope>NUCLEOTIDE SEQUENCE</scope>
    <source>
        <strain evidence="4">GBR_01_08_01A</strain>
        <tissue evidence="4">Thorax + abdomen</tissue>
    </source>
</reference>
<evidence type="ECO:0000259" key="3">
    <source>
        <dbReference type="Pfam" id="PF14529"/>
    </source>
</evidence>
<organism evidence="4 5">
    <name type="scientific">Odynerus spinipes</name>
    <dbReference type="NCBI Taxonomy" id="1348599"/>
    <lineage>
        <taxon>Eukaryota</taxon>
        <taxon>Metazoa</taxon>
        <taxon>Ecdysozoa</taxon>
        <taxon>Arthropoda</taxon>
        <taxon>Hexapoda</taxon>
        <taxon>Insecta</taxon>
        <taxon>Pterygota</taxon>
        <taxon>Neoptera</taxon>
        <taxon>Endopterygota</taxon>
        <taxon>Hymenoptera</taxon>
        <taxon>Apocrita</taxon>
        <taxon>Aculeata</taxon>
        <taxon>Vespoidea</taxon>
        <taxon>Vespidae</taxon>
        <taxon>Eumeninae</taxon>
        <taxon>Odynerus</taxon>
    </lineage>
</organism>
<evidence type="ECO:0000256" key="1">
    <source>
        <dbReference type="SAM" id="Coils"/>
    </source>
</evidence>
<dbReference type="InterPro" id="IPR005135">
    <property type="entry name" value="Endo/exonuclease/phosphatase"/>
</dbReference>
<reference evidence="4" key="2">
    <citation type="journal article" date="2023" name="Commun. Biol.">
        <title>Intrasexual cuticular hydrocarbon dimorphism in a wasp sheds light on hydrocarbon biosynthesis genes in Hymenoptera.</title>
        <authorList>
            <person name="Moris V.C."/>
            <person name="Podsiadlowski L."/>
            <person name="Martin S."/>
            <person name="Oeyen J.P."/>
            <person name="Donath A."/>
            <person name="Petersen M."/>
            <person name="Wilbrandt J."/>
            <person name="Misof B."/>
            <person name="Liedtke D."/>
            <person name="Thamm M."/>
            <person name="Scheiner R."/>
            <person name="Schmitt T."/>
            <person name="Niehuis O."/>
        </authorList>
    </citation>
    <scope>NUCLEOTIDE SEQUENCE</scope>
    <source>
        <strain evidence="4">GBR_01_08_01A</strain>
    </source>
</reference>
<evidence type="ECO:0000256" key="2">
    <source>
        <dbReference type="SAM" id="MobiDB-lite"/>
    </source>
</evidence>
<keyword evidence="1" id="KW-0175">Coiled coil</keyword>
<feature type="coiled-coil region" evidence="1">
    <location>
        <begin position="500"/>
        <end position="527"/>
    </location>
</feature>
<accession>A0AAD9R9M4</accession>
<dbReference type="GO" id="GO:0003824">
    <property type="term" value="F:catalytic activity"/>
    <property type="evidence" value="ECO:0007669"/>
    <property type="project" value="InterPro"/>
</dbReference>
<gene>
    <name evidence="4" type="ORF">KPH14_011888</name>
</gene>
<protein>
    <recommendedName>
        <fullName evidence="3">Endonuclease/exonuclease/phosphatase domain-containing protein</fullName>
    </recommendedName>
</protein>
<dbReference type="Proteomes" id="UP001258017">
    <property type="component" value="Unassembled WGS sequence"/>
</dbReference>